<dbReference type="GO" id="GO:0005814">
    <property type="term" value="C:centriole"/>
    <property type="evidence" value="ECO:0007669"/>
    <property type="project" value="TreeGrafter"/>
</dbReference>
<evidence type="ECO:0000256" key="2">
    <source>
        <dbReference type="ARBA" id="ARBA00022490"/>
    </source>
</evidence>
<dbReference type="Proteomes" id="UP000215902">
    <property type="component" value="Unassembled WGS sequence"/>
</dbReference>
<accession>A0A267G8S2</accession>
<dbReference type="AlphaFoldDB" id="A0A267G8S2"/>
<dbReference type="InterPro" id="IPR056290">
    <property type="entry name" value="CEPT76/DRC7_peptidase-like_dom"/>
</dbReference>
<dbReference type="STRING" id="282301.A0A267G8S2"/>
<dbReference type="PANTHER" id="PTHR46436:SF1">
    <property type="entry name" value="CENTROSOMAL PROTEIN OF 76 KDA"/>
    <property type="match status" value="1"/>
</dbReference>
<dbReference type="InterPro" id="IPR028926">
    <property type="entry name" value="CEP76-C2"/>
</dbReference>
<dbReference type="EMBL" id="NIVC01000519">
    <property type="protein sequence ID" value="PAA81642.1"/>
    <property type="molecule type" value="Genomic_DNA"/>
</dbReference>
<dbReference type="Pfam" id="PF15627">
    <property type="entry name" value="CEP76-C2"/>
    <property type="match status" value="1"/>
</dbReference>
<name>A0A267G8S2_9PLAT</name>
<dbReference type="GO" id="GO:0046599">
    <property type="term" value="P:regulation of centriole replication"/>
    <property type="evidence" value="ECO:0007669"/>
    <property type="project" value="TreeGrafter"/>
</dbReference>
<dbReference type="InterPro" id="IPR052299">
    <property type="entry name" value="CEP76"/>
</dbReference>
<reference evidence="7 8" key="1">
    <citation type="submission" date="2017-06" db="EMBL/GenBank/DDBJ databases">
        <title>A platform for efficient transgenesis in Macrostomum lignano, a flatworm model organism for stem cell research.</title>
        <authorList>
            <person name="Berezikov E."/>
        </authorList>
    </citation>
    <scope>NUCLEOTIDE SEQUENCE [LARGE SCALE GENOMIC DNA]</scope>
    <source>
        <strain evidence="7">DV1</strain>
        <tissue evidence="7">Whole organism</tissue>
    </source>
</reference>
<feature type="domain" description="CEP76/DRC7 peptidase-like" evidence="5">
    <location>
        <begin position="372"/>
        <end position="508"/>
    </location>
</feature>
<dbReference type="Pfam" id="PF24656">
    <property type="entry name" value="CEPT76_peptidase"/>
    <property type="match status" value="1"/>
</dbReference>
<comment type="subcellular location">
    <subcellularLocation>
        <location evidence="1">Cytoplasm</location>
        <location evidence="1">Cytoskeleton</location>
        <location evidence="1">Microtubule organizing center</location>
        <location evidence="1">Centrosome</location>
    </subcellularLocation>
</comment>
<dbReference type="OrthoDB" id="5527234at2759"/>
<evidence type="ECO:0000313" key="7">
    <source>
        <dbReference type="EMBL" id="PAA81642.1"/>
    </source>
</evidence>
<organism evidence="7 8">
    <name type="scientific">Macrostomum lignano</name>
    <dbReference type="NCBI Taxonomy" id="282301"/>
    <lineage>
        <taxon>Eukaryota</taxon>
        <taxon>Metazoa</taxon>
        <taxon>Spiralia</taxon>
        <taxon>Lophotrochozoa</taxon>
        <taxon>Platyhelminthes</taxon>
        <taxon>Rhabditophora</taxon>
        <taxon>Macrostomorpha</taxon>
        <taxon>Macrostomida</taxon>
        <taxon>Macrostomidae</taxon>
        <taxon>Macrostomum</taxon>
    </lineage>
</organism>
<keyword evidence="8" id="KW-1185">Reference proteome</keyword>
<dbReference type="GO" id="GO:0005813">
    <property type="term" value="C:centrosome"/>
    <property type="evidence" value="ECO:0007669"/>
    <property type="project" value="UniProtKB-SubCell"/>
</dbReference>
<evidence type="ECO:0000256" key="1">
    <source>
        <dbReference type="ARBA" id="ARBA00004300"/>
    </source>
</evidence>
<evidence type="ECO:0000313" key="6">
    <source>
        <dbReference type="EMBL" id="PAA70299.1"/>
    </source>
</evidence>
<dbReference type="InterPro" id="IPR056288">
    <property type="entry name" value="CEP76_C"/>
</dbReference>
<keyword evidence="2" id="KW-0963">Cytoplasm</keyword>
<sequence length="676" mass="74039">MDFSLDDANHLQVLGEIIQRELEKIDIEGLIRDRNLVGQDANELLGSDLFSHDFHDHVHTETTRPKGRLEAELVSNKEVQNIVEEVKDKVLSQMNLSASNPQIKEVQGKTYEAVANGLSRGAVFLALEVHEGRAFVGLGVGDSDDEAAQMSLHLAFGPGGQRFHSRQFACVSNPKIGETFYIELAKPGLGDASLLGLSDPLHLVLLRHDSGEHRQLVSSTEFDWRPLLCEASLAMRRSVRLNGVGAEAQVSAGLLDVTARLLYSGTRQIDRFSPDLVQQQLAMERGRRENSERLFVLYASQWWSEYCAARAANADRLVKIFAKDECGRDRPVFELVKPLRAGRLIESPRHAARFVACLQYERAAALGCGLADMWCSRHAFLARGRGDTGDHAALLCSLLLGFGLDAYVAFGAKAPASSSGANAASGSPVAWVVTLSQLGSSAEPASVHFWDPVNGQRFLHSGQQQSQHPYTRIGCLFNHRSFYANNQASDAVASCRFDLDDSARWKPMSEEAIGAALTGGPTPPGCLATLSAPLLDAVRESNQFELRLRAAVAERREADGLGATQWDEELSFCLTGALAGYEQERLHGVAFANEEFQAAMNRLVPDGHTFRGYPLQVLHRDPRRALAAALRSPVGREVVFCRGDRVRLCARARVVCYAESACATWLMIGCTYQAAL</sequence>
<dbReference type="Pfam" id="PF24652">
    <property type="entry name" value="CEP76_C"/>
    <property type="match status" value="1"/>
</dbReference>
<evidence type="ECO:0000313" key="8">
    <source>
        <dbReference type="Proteomes" id="UP000215902"/>
    </source>
</evidence>
<feature type="domain" description="Centrosomal protein of 76 kDa C-terminal" evidence="4">
    <location>
        <begin position="537"/>
        <end position="673"/>
    </location>
</feature>
<gene>
    <name evidence="6" type="ORF">BOX15_Mlig033726g1</name>
    <name evidence="7" type="ORF">BOX15_Mlig033726g3</name>
</gene>
<evidence type="ECO:0000259" key="4">
    <source>
        <dbReference type="Pfam" id="PF24652"/>
    </source>
</evidence>
<feature type="domain" description="CEP76 C2" evidence="3">
    <location>
        <begin position="123"/>
        <end position="262"/>
    </location>
</feature>
<dbReference type="EMBL" id="NIVC01001252">
    <property type="protein sequence ID" value="PAA70299.1"/>
    <property type="molecule type" value="Genomic_DNA"/>
</dbReference>
<comment type="caution">
    <text evidence="7">The sequence shown here is derived from an EMBL/GenBank/DDBJ whole genome shotgun (WGS) entry which is preliminary data.</text>
</comment>
<proteinExistence type="predicted"/>
<evidence type="ECO:0000259" key="3">
    <source>
        <dbReference type="Pfam" id="PF15627"/>
    </source>
</evidence>
<evidence type="ECO:0000259" key="5">
    <source>
        <dbReference type="Pfam" id="PF24656"/>
    </source>
</evidence>
<protein>
    <submittedName>
        <fullName evidence="7">Uncharacterized protein</fullName>
    </submittedName>
</protein>
<dbReference type="PANTHER" id="PTHR46436">
    <property type="entry name" value="CENTROSOMAL PROTEIN OF 76 KDA"/>
    <property type="match status" value="1"/>
</dbReference>